<evidence type="ECO:0000313" key="13">
    <source>
        <dbReference type="EMBL" id="MST69826.1"/>
    </source>
</evidence>
<feature type="domain" description="SIS" evidence="12">
    <location>
        <begin position="288"/>
        <end position="427"/>
    </location>
</feature>
<evidence type="ECO:0000256" key="5">
    <source>
        <dbReference type="ARBA" id="ARBA00022490"/>
    </source>
</evidence>
<dbReference type="GO" id="GO:0006047">
    <property type="term" value="P:UDP-N-acetylglucosamine metabolic process"/>
    <property type="evidence" value="ECO:0007669"/>
    <property type="project" value="TreeGrafter"/>
</dbReference>
<dbReference type="Gene3D" id="3.40.50.10490">
    <property type="entry name" value="Glucose-6-phosphate isomerase like protein, domain 1"/>
    <property type="match status" value="2"/>
</dbReference>
<dbReference type="HAMAP" id="MF_00164">
    <property type="entry name" value="GlmS"/>
    <property type="match status" value="1"/>
</dbReference>
<dbReference type="PANTHER" id="PTHR10937">
    <property type="entry name" value="GLUCOSAMINE--FRUCTOSE-6-PHOSPHATE AMINOTRANSFERASE, ISOMERIZING"/>
    <property type="match status" value="1"/>
</dbReference>
<evidence type="ECO:0000259" key="11">
    <source>
        <dbReference type="PROSITE" id="PS51278"/>
    </source>
</evidence>
<organism evidence="13 14">
    <name type="scientific">Mogibacterium kristiansenii</name>
    <dbReference type="NCBI Taxonomy" id="2606708"/>
    <lineage>
        <taxon>Bacteria</taxon>
        <taxon>Bacillati</taxon>
        <taxon>Bacillota</taxon>
        <taxon>Clostridia</taxon>
        <taxon>Peptostreptococcales</taxon>
        <taxon>Anaerovoracaceae</taxon>
        <taxon>Mogibacterium</taxon>
    </lineage>
</organism>
<dbReference type="NCBIfam" id="TIGR01135">
    <property type="entry name" value="glmS"/>
    <property type="match status" value="1"/>
</dbReference>
<keyword evidence="5 10" id="KW-0963">Cytoplasm</keyword>
<dbReference type="GO" id="GO:0046349">
    <property type="term" value="P:amino sugar biosynthetic process"/>
    <property type="evidence" value="ECO:0007669"/>
    <property type="project" value="UniProtKB-ARBA"/>
</dbReference>
<accession>A0A6N7XIR2</accession>
<keyword evidence="9" id="KW-0315">Glutamine amidotransferase</keyword>
<dbReference type="EMBL" id="VUNA01000001">
    <property type="protein sequence ID" value="MST69826.1"/>
    <property type="molecule type" value="Genomic_DNA"/>
</dbReference>
<dbReference type="GO" id="GO:0006487">
    <property type="term" value="P:protein N-linked glycosylation"/>
    <property type="evidence" value="ECO:0007669"/>
    <property type="project" value="TreeGrafter"/>
</dbReference>
<evidence type="ECO:0000256" key="6">
    <source>
        <dbReference type="ARBA" id="ARBA00022576"/>
    </source>
</evidence>
<evidence type="ECO:0000256" key="9">
    <source>
        <dbReference type="ARBA" id="ARBA00022962"/>
    </source>
</evidence>
<dbReference type="CDD" id="cd05008">
    <property type="entry name" value="SIS_GlmS_GlmD_1"/>
    <property type="match status" value="1"/>
</dbReference>
<dbReference type="InterPro" id="IPR046348">
    <property type="entry name" value="SIS_dom_sf"/>
</dbReference>
<dbReference type="FunFam" id="3.60.20.10:FF:000006">
    <property type="entry name" value="Glutamine--fructose-6-phosphate aminotransferase [isomerizing]"/>
    <property type="match status" value="1"/>
</dbReference>
<dbReference type="Pfam" id="PF01380">
    <property type="entry name" value="SIS"/>
    <property type="match status" value="2"/>
</dbReference>
<dbReference type="InterPro" id="IPR035490">
    <property type="entry name" value="GlmS/FrlB_SIS"/>
</dbReference>
<evidence type="ECO:0000259" key="12">
    <source>
        <dbReference type="PROSITE" id="PS51464"/>
    </source>
</evidence>
<dbReference type="PROSITE" id="PS51464">
    <property type="entry name" value="SIS"/>
    <property type="match status" value="2"/>
</dbReference>
<dbReference type="GO" id="GO:0005829">
    <property type="term" value="C:cytosol"/>
    <property type="evidence" value="ECO:0007669"/>
    <property type="project" value="TreeGrafter"/>
</dbReference>
<comment type="subunit">
    <text evidence="10">Homodimer.</text>
</comment>
<feature type="initiator methionine" description="Removed" evidence="10">
    <location>
        <position position="1"/>
    </location>
</feature>
<dbReference type="RefSeq" id="WP_154553381.1">
    <property type="nucleotide sequence ID" value="NZ_JBJESO010000027.1"/>
</dbReference>
<dbReference type="InterPro" id="IPR047084">
    <property type="entry name" value="GFAT_N"/>
</dbReference>
<dbReference type="InterPro" id="IPR035466">
    <property type="entry name" value="GlmS/AgaS_SIS"/>
</dbReference>
<comment type="catalytic activity">
    <reaction evidence="1 10">
        <text>D-fructose 6-phosphate + L-glutamine = D-glucosamine 6-phosphate + L-glutamate</text>
        <dbReference type="Rhea" id="RHEA:13237"/>
        <dbReference type="ChEBI" id="CHEBI:29985"/>
        <dbReference type="ChEBI" id="CHEBI:58359"/>
        <dbReference type="ChEBI" id="CHEBI:58725"/>
        <dbReference type="ChEBI" id="CHEBI:61527"/>
        <dbReference type="EC" id="2.6.1.16"/>
    </reaction>
</comment>
<dbReference type="EC" id="2.6.1.16" evidence="3 10"/>
<dbReference type="AlphaFoldDB" id="A0A6N7XIR2"/>
<name>A0A6N7XIR2_9FIRM</name>
<dbReference type="Gene3D" id="3.60.20.10">
    <property type="entry name" value="Glutamine Phosphoribosylpyrophosphate, subunit 1, domain 1"/>
    <property type="match status" value="1"/>
</dbReference>
<keyword evidence="14" id="KW-1185">Reference proteome</keyword>
<keyword evidence="7 10" id="KW-0808">Transferase</keyword>
<feature type="active site" description="For Fru-6P isomerization activity" evidence="10">
    <location>
        <position position="606"/>
    </location>
</feature>
<feature type="domain" description="Glutamine amidotransferase type-2" evidence="11">
    <location>
        <begin position="2"/>
        <end position="219"/>
    </location>
</feature>
<feature type="domain" description="SIS" evidence="12">
    <location>
        <begin position="460"/>
        <end position="601"/>
    </location>
</feature>
<sequence>MCGIVGYIGTKEPQDIIINGLKKLEYRGYDSAGIAVVNHGKIELRKHVGAISNLEKLIGEERLGGHVGIGHTRWATHGAPSDLNSHPHMDMDGTIAVVHNGTVENYVELKAELEKEGVVFRTETDTEVATMLISKYYHRNHDLKKALDQAISEMRGTYAIAVVAKDQPDQFVAYRKNAPLIVGLGNNCNFVASDFSALLAYTKDVYLLENGDTVVLTKDAVNIYDEEDRLIERPMMHVDWDVSAAEKGGYDHFMLKEIYEQPTAIRETLSRNLDDNGRVHLQETVQLTKEDFEKINKIVIVACGTAYHAGLVGRYVIEKLARIPVEVDIASEFRYRDPFVDEHTLFIAISQSGETADTLEAMREAKRKGARVLSVVNVVGSTVARESDDVFYTQAGPEIAVASTKAYTTQLVCMYLLALFFADLNVAISAEEYDNFVQDLEAISGKLEDVLKMAPEIEALANRLYDRDQVFYIGRGVDSSVAYEGSLKLKEISYINSFAIAAGELKHGTIALMEPRTIVWALATQERLFDKMVSNIQEVKARNAHIISLAQEGNSEIEAHSDEVFYIPRTKDELTPLLSVVPLQLYAYYVAKAKGCEIDKPRNLAKSVTVE</sequence>
<dbReference type="InterPro" id="IPR029055">
    <property type="entry name" value="Ntn_hydrolases_N"/>
</dbReference>
<dbReference type="SUPFAM" id="SSF53697">
    <property type="entry name" value="SIS domain"/>
    <property type="match status" value="1"/>
</dbReference>
<gene>
    <name evidence="10 13" type="primary">glmS</name>
    <name evidence="13" type="ORF">FYJ65_00475</name>
</gene>
<keyword evidence="6 10" id="KW-0032">Aminotransferase</keyword>
<proteinExistence type="inferred from homology"/>
<evidence type="ECO:0000256" key="10">
    <source>
        <dbReference type="HAMAP-Rule" id="MF_00164"/>
    </source>
</evidence>
<dbReference type="GO" id="GO:0005975">
    <property type="term" value="P:carbohydrate metabolic process"/>
    <property type="evidence" value="ECO:0007669"/>
    <property type="project" value="UniProtKB-UniRule"/>
</dbReference>
<dbReference type="GO" id="GO:0004360">
    <property type="term" value="F:glutamine-fructose-6-phosphate transaminase (isomerizing) activity"/>
    <property type="evidence" value="ECO:0007669"/>
    <property type="project" value="UniProtKB-UniRule"/>
</dbReference>
<comment type="subcellular location">
    <subcellularLocation>
        <location evidence="2 10">Cytoplasm</location>
    </subcellularLocation>
</comment>
<dbReference type="PROSITE" id="PS51278">
    <property type="entry name" value="GATASE_TYPE_2"/>
    <property type="match status" value="1"/>
</dbReference>
<evidence type="ECO:0000256" key="7">
    <source>
        <dbReference type="ARBA" id="ARBA00022679"/>
    </source>
</evidence>
<reference evidence="13 14" key="1">
    <citation type="submission" date="2019-08" db="EMBL/GenBank/DDBJ databases">
        <title>In-depth cultivation of the pig gut microbiome towards novel bacterial diversity and tailored functional studies.</title>
        <authorList>
            <person name="Wylensek D."/>
            <person name="Hitch T.C.A."/>
            <person name="Clavel T."/>
        </authorList>
    </citation>
    <scope>NUCLEOTIDE SEQUENCE [LARGE SCALE GENOMIC DNA]</scope>
    <source>
        <strain evidence="13 14">WCA-MUC-591-APC-4B</strain>
    </source>
</reference>
<comment type="function">
    <text evidence="10">Catalyzes the first step in hexosamine metabolism, converting fructose-6P into glucosamine-6P using glutamine as a nitrogen source.</text>
</comment>
<comment type="caution">
    <text evidence="13">The sequence shown here is derived from an EMBL/GenBank/DDBJ whole genome shotgun (WGS) entry which is preliminary data.</text>
</comment>
<dbReference type="SUPFAM" id="SSF56235">
    <property type="entry name" value="N-terminal nucleophile aminohydrolases (Ntn hydrolases)"/>
    <property type="match status" value="1"/>
</dbReference>
<dbReference type="PANTHER" id="PTHR10937:SF0">
    <property type="entry name" value="GLUTAMINE--FRUCTOSE-6-PHOSPHATE TRANSAMINASE (ISOMERIZING)"/>
    <property type="match status" value="1"/>
</dbReference>
<evidence type="ECO:0000256" key="3">
    <source>
        <dbReference type="ARBA" id="ARBA00012916"/>
    </source>
</evidence>
<evidence type="ECO:0000256" key="1">
    <source>
        <dbReference type="ARBA" id="ARBA00001031"/>
    </source>
</evidence>
<evidence type="ECO:0000313" key="14">
    <source>
        <dbReference type="Proteomes" id="UP000469424"/>
    </source>
</evidence>
<dbReference type="InterPro" id="IPR017932">
    <property type="entry name" value="GATase_2_dom"/>
</dbReference>
<feature type="active site" description="Nucleophile; for GATase activity" evidence="10">
    <location>
        <position position="2"/>
    </location>
</feature>
<dbReference type="Pfam" id="PF13522">
    <property type="entry name" value="GATase_6"/>
    <property type="match status" value="1"/>
</dbReference>
<evidence type="ECO:0000256" key="4">
    <source>
        <dbReference type="ARBA" id="ARBA00016090"/>
    </source>
</evidence>
<evidence type="ECO:0000256" key="8">
    <source>
        <dbReference type="ARBA" id="ARBA00022737"/>
    </source>
</evidence>
<dbReference type="FunFam" id="3.40.50.10490:FF:000001">
    <property type="entry name" value="Glutamine--fructose-6-phosphate aminotransferase [isomerizing]"/>
    <property type="match status" value="1"/>
</dbReference>
<dbReference type="Proteomes" id="UP000469424">
    <property type="component" value="Unassembled WGS sequence"/>
</dbReference>
<dbReference type="InterPro" id="IPR001347">
    <property type="entry name" value="SIS_dom"/>
</dbReference>
<dbReference type="GO" id="GO:0097367">
    <property type="term" value="F:carbohydrate derivative binding"/>
    <property type="evidence" value="ECO:0007669"/>
    <property type="project" value="InterPro"/>
</dbReference>
<evidence type="ECO:0000256" key="2">
    <source>
        <dbReference type="ARBA" id="ARBA00004496"/>
    </source>
</evidence>
<dbReference type="NCBIfam" id="NF001484">
    <property type="entry name" value="PRK00331.1"/>
    <property type="match status" value="1"/>
</dbReference>
<dbReference type="GO" id="GO:0006002">
    <property type="term" value="P:fructose 6-phosphate metabolic process"/>
    <property type="evidence" value="ECO:0007669"/>
    <property type="project" value="TreeGrafter"/>
</dbReference>
<protein>
    <recommendedName>
        <fullName evidence="4 10">Glutamine--fructose-6-phosphate aminotransferase [isomerizing]</fullName>
        <ecNumber evidence="3 10">2.6.1.16</ecNumber>
    </recommendedName>
    <alternativeName>
        <fullName evidence="10">D-fructose-6-phosphate amidotransferase</fullName>
    </alternativeName>
    <alternativeName>
        <fullName evidence="10">GFAT</fullName>
    </alternativeName>
    <alternativeName>
        <fullName evidence="10">Glucosamine-6-phosphate synthase</fullName>
    </alternativeName>
    <alternativeName>
        <fullName evidence="10">Hexosephosphate aminotransferase</fullName>
    </alternativeName>
    <alternativeName>
        <fullName evidence="10">L-glutamine--D-fructose-6-phosphate amidotransferase</fullName>
    </alternativeName>
</protein>
<dbReference type="FunFam" id="3.40.50.10490:FF:000002">
    <property type="entry name" value="Glutamine--fructose-6-phosphate aminotransferase [isomerizing]"/>
    <property type="match status" value="1"/>
</dbReference>
<dbReference type="CDD" id="cd05009">
    <property type="entry name" value="SIS_GlmS_GlmD_2"/>
    <property type="match status" value="1"/>
</dbReference>
<dbReference type="InterPro" id="IPR005855">
    <property type="entry name" value="GFAT"/>
</dbReference>
<dbReference type="CDD" id="cd00714">
    <property type="entry name" value="GFAT"/>
    <property type="match status" value="1"/>
</dbReference>
<keyword evidence="8" id="KW-0677">Repeat</keyword>